<feature type="transmembrane region" description="Helical" evidence="1">
    <location>
        <begin position="149"/>
        <end position="169"/>
    </location>
</feature>
<feature type="transmembrane region" description="Helical" evidence="1">
    <location>
        <begin position="201"/>
        <end position="219"/>
    </location>
</feature>
<keyword evidence="4" id="KW-1185">Reference proteome</keyword>
<keyword evidence="3" id="KW-0808">Transferase</keyword>
<dbReference type="InterPro" id="IPR002656">
    <property type="entry name" value="Acyl_transf_3_dom"/>
</dbReference>
<dbReference type="PANTHER" id="PTHR23028:SF131">
    <property type="entry name" value="BLR2367 PROTEIN"/>
    <property type="match status" value="1"/>
</dbReference>
<dbReference type="Pfam" id="PF01757">
    <property type="entry name" value="Acyl_transf_3"/>
    <property type="match status" value="1"/>
</dbReference>
<dbReference type="EMBL" id="JAGIKT010000007">
    <property type="protein sequence ID" value="MBP0110353.1"/>
    <property type="molecule type" value="Genomic_DNA"/>
</dbReference>
<evidence type="ECO:0000259" key="2">
    <source>
        <dbReference type="Pfam" id="PF01757"/>
    </source>
</evidence>
<protein>
    <submittedName>
        <fullName evidence="3">Acyltransferase</fullName>
    </submittedName>
</protein>
<keyword evidence="3" id="KW-0012">Acyltransferase</keyword>
<dbReference type="Proteomes" id="UP000669317">
    <property type="component" value="Unassembled WGS sequence"/>
</dbReference>
<feature type="transmembrane region" description="Helical" evidence="1">
    <location>
        <begin position="298"/>
        <end position="318"/>
    </location>
</feature>
<keyword evidence="1" id="KW-0472">Membrane</keyword>
<keyword evidence="1" id="KW-0812">Transmembrane</keyword>
<evidence type="ECO:0000313" key="4">
    <source>
        <dbReference type="Proteomes" id="UP000669317"/>
    </source>
</evidence>
<feature type="transmembrane region" description="Helical" evidence="1">
    <location>
        <begin position="324"/>
        <end position="344"/>
    </location>
</feature>
<organism evidence="3 4">
    <name type="scientific">Bradyrhizobium vignae</name>
    <dbReference type="NCBI Taxonomy" id="1549949"/>
    <lineage>
        <taxon>Bacteria</taxon>
        <taxon>Pseudomonadati</taxon>
        <taxon>Pseudomonadota</taxon>
        <taxon>Alphaproteobacteria</taxon>
        <taxon>Hyphomicrobiales</taxon>
        <taxon>Nitrobacteraceae</taxon>
        <taxon>Bradyrhizobium</taxon>
    </lineage>
</organism>
<reference evidence="3 4" key="1">
    <citation type="submission" date="2021-03" db="EMBL/GenBank/DDBJ databases">
        <title>Genome Sequence of Bradyrhizobium vignae strain ISRA400.</title>
        <authorList>
            <person name="Tisa L.S."/>
            <person name="Svistoonoff S."/>
            <person name="Hocher V."/>
            <person name="Fall S."/>
            <person name="Zaiya A."/>
            <person name="Naing D."/>
            <person name="Niang N."/>
            <person name="Diouf A."/>
            <person name="Dasylva M.C."/>
            <person name="Toure O."/>
            <person name="Gueye M."/>
            <person name="Gully D."/>
            <person name="Tisseyre P."/>
            <person name="Simpson S."/>
            <person name="Morris K."/>
            <person name="Thomas W.K."/>
        </authorList>
    </citation>
    <scope>NUCLEOTIDE SEQUENCE [LARGE SCALE GENOMIC DNA]</scope>
    <source>
        <strain evidence="3 4">ISRA400</strain>
    </source>
</reference>
<dbReference type="RefSeq" id="WP_209294430.1">
    <property type="nucleotide sequence ID" value="NZ_JAGIKT010000007.1"/>
</dbReference>
<comment type="caution">
    <text evidence="3">The sequence shown here is derived from an EMBL/GenBank/DDBJ whole genome shotgun (WGS) entry which is preliminary data.</text>
</comment>
<evidence type="ECO:0000256" key="1">
    <source>
        <dbReference type="SAM" id="Phobius"/>
    </source>
</evidence>
<name>A0ABS3ZRG8_9BRAD</name>
<evidence type="ECO:0000313" key="3">
    <source>
        <dbReference type="EMBL" id="MBP0110353.1"/>
    </source>
</evidence>
<dbReference type="PANTHER" id="PTHR23028">
    <property type="entry name" value="ACETYLTRANSFERASE"/>
    <property type="match status" value="1"/>
</dbReference>
<proteinExistence type="predicted"/>
<feature type="transmembrane region" description="Helical" evidence="1">
    <location>
        <begin position="176"/>
        <end position="195"/>
    </location>
</feature>
<dbReference type="InterPro" id="IPR050879">
    <property type="entry name" value="Acyltransferase_3"/>
</dbReference>
<sequence>MMPFKHSDNYTSIQMLRGVAAIMVAIWHSQLAVKLFQHTYLPFVPGSPPSIQNLLGRLDMGVDIFFCISGFIMVMLIESGRESGFSIFLSKRTIRIFPLYWIFTLAVVVAYLVDHKFNAAMFSGDSWDDLRHLVLSIFLIPHEKEPVLGVGWTLEQEILFYISIAVFLLFGWRKSLLASIFALSSVCIFLSVLGVEILYGKVFNVLYLEFLFGALVYKFRDCLIRINVGSFLFSGSVLYVVASIILSSGYIDSRSMSRALIGGSIGFCFLSAAICLEGKLSGDRWIEKIMRRLGDASYVIYLSHVLTLSMLGKVAVFFPDVSTGVIFLYHVFSIVAAIVLSVILHAQLERPLQKQLKILAVDGRS</sequence>
<accession>A0ABS3ZRG8</accession>
<gene>
    <name evidence="3" type="ORF">JWS04_04420</name>
</gene>
<dbReference type="GO" id="GO:0016746">
    <property type="term" value="F:acyltransferase activity"/>
    <property type="evidence" value="ECO:0007669"/>
    <property type="project" value="UniProtKB-KW"/>
</dbReference>
<keyword evidence="1" id="KW-1133">Transmembrane helix</keyword>
<feature type="transmembrane region" description="Helical" evidence="1">
    <location>
        <begin position="97"/>
        <end position="113"/>
    </location>
</feature>
<feature type="transmembrane region" description="Helical" evidence="1">
    <location>
        <begin position="60"/>
        <end position="77"/>
    </location>
</feature>
<feature type="transmembrane region" description="Helical" evidence="1">
    <location>
        <begin position="257"/>
        <end position="277"/>
    </location>
</feature>
<feature type="domain" description="Acyltransferase 3" evidence="2">
    <location>
        <begin position="12"/>
        <end position="344"/>
    </location>
</feature>
<feature type="transmembrane region" description="Helical" evidence="1">
    <location>
        <begin position="231"/>
        <end position="251"/>
    </location>
</feature>
<feature type="transmembrane region" description="Helical" evidence="1">
    <location>
        <begin position="20"/>
        <end position="40"/>
    </location>
</feature>